<keyword evidence="6 8" id="KW-0472">Membrane</keyword>
<evidence type="ECO:0000256" key="6">
    <source>
        <dbReference type="ARBA" id="ARBA00023136"/>
    </source>
</evidence>
<evidence type="ECO:0000256" key="2">
    <source>
        <dbReference type="ARBA" id="ARBA00005808"/>
    </source>
</evidence>
<evidence type="ECO:0000256" key="8">
    <source>
        <dbReference type="SAM" id="Phobius"/>
    </source>
</evidence>
<comment type="caution">
    <text evidence="9">The sequence shown here is derived from an EMBL/GenBank/DDBJ whole genome shotgun (WGS) entry which is preliminary data.</text>
</comment>
<protein>
    <recommendedName>
        <fullName evidence="11">Sodium-dependent phosphate transport protein 2B</fullName>
    </recommendedName>
</protein>
<keyword evidence="10" id="KW-1185">Reference proteome</keyword>
<name>A0A8S1C5X7_9INSE</name>
<evidence type="ECO:0000256" key="4">
    <source>
        <dbReference type="ARBA" id="ARBA00022692"/>
    </source>
</evidence>
<dbReference type="Proteomes" id="UP000494165">
    <property type="component" value="Unassembled WGS sequence"/>
</dbReference>
<feature type="transmembrane region" description="Helical" evidence="8">
    <location>
        <begin position="332"/>
        <end position="352"/>
    </location>
</feature>
<dbReference type="InterPro" id="IPR003841">
    <property type="entry name" value="Na/Pi_transpt"/>
</dbReference>
<evidence type="ECO:0000256" key="3">
    <source>
        <dbReference type="ARBA" id="ARBA00022475"/>
    </source>
</evidence>
<reference evidence="9 10" key="1">
    <citation type="submission" date="2020-04" db="EMBL/GenBank/DDBJ databases">
        <authorList>
            <person name="Alioto T."/>
            <person name="Alioto T."/>
            <person name="Gomez Garrido J."/>
        </authorList>
    </citation>
    <scope>NUCLEOTIDE SEQUENCE [LARGE SCALE GENOMIC DNA]</scope>
</reference>
<evidence type="ECO:0000256" key="1">
    <source>
        <dbReference type="ARBA" id="ARBA00004424"/>
    </source>
</evidence>
<feature type="compositionally biased region" description="Basic and acidic residues" evidence="7">
    <location>
        <begin position="10"/>
        <end position="29"/>
    </location>
</feature>
<evidence type="ECO:0000313" key="10">
    <source>
        <dbReference type="Proteomes" id="UP000494165"/>
    </source>
</evidence>
<evidence type="ECO:0008006" key="11">
    <source>
        <dbReference type="Google" id="ProtNLM"/>
    </source>
</evidence>
<feature type="transmembrane region" description="Helical" evidence="8">
    <location>
        <begin position="449"/>
        <end position="471"/>
    </location>
</feature>
<dbReference type="NCBIfam" id="TIGR01013">
    <property type="entry name" value="2a58"/>
    <property type="match status" value="1"/>
</dbReference>
<feature type="transmembrane region" description="Helical" evidence="8">
    <location>
        <begin position="146"/>
        <end position="166"/>
    </location>
</feature>
<dbReference type="GO" id="GO:0016324">
    <property type="term" value="C:apical plasma membrane"/>
    <property type="evidence" value="ECO:0007669"/>
    <property type="project" value="UniProtKB-SubCell"/>
</dbReference>
<dbReference type="EMBL" id="CADEPI010000011">
    <property type="protein sequence ID" value="CAB3363254.1"/>
    <property type="molecule type" value="Genomic_DNA"/>
</dbReference>
<gene>
    <name evidence="9" type="ORF">CLODIP_2_CD14791</name>
</gene>
<comment type="subcellular location">
    <subcellularLocation>
        <location evidence="1">Apical cell membrane</location>
        <topology evidence="1">Multi-pass membrane protein</topology>
    </subcellularLocation>
</comment>
<evidence type="ECO:0000256" key="5">
    <source>
        <dbReference type="ARBA" id="ARBA00022989"/>
    </source>
</evidence>
<keyword evidence="4 8" id="KW-0812">Transmembrane</keyword>
<dbReference type="GO" id="GO:0005436">
    <property type="term" value="F:sodium:phosphate symporter activity"/>
    <property type="evidence" value="ECO:0007669"/>
    <property type="project" value="InterPro"/>
</dbReference>
<keyword evidence="3" id="KW-1003">Cell membrane</keyword>
<feature type="transmembrane region" description="Helical" evidence="8">
    <location>
        <begin position="477"/>
        <end position="499"/>
    </location>
</feature>
<organism evidence="9 10">
    <name type="scientific">Cloeon dipterum</name>
    <dbReference type="NCBI Taxonomy" id="197152"/>
    <lineage>
        <taxon>Eukaryota</taxon>
        <taxon>Metazoa</taxon>
        <taxon>Ecdysozoa</taxon>
        <taxon>Arthropoda</taxon>
        <taxon>Hexapoda</taxon>
        <taxon>Insecta</taxon>
        <taxon>Pterygota</taxon>
        <taxon>Palaeoptera</taxon>
        <taxon>Ephemeroptera</taxon>
        <taxon>Pisciforma</taxon>
        <taxon>Baetidae</taxon>
        <taxon>Cloeon</taxon>
    </lineage>
</organism>
<feature type="transmembrane region" description="Helical" evidence="8">
    <location>
        <begin position="68"/>
        <end position="91"/>
    </location>
</feature>
<feature type="transmembrane region" description="Helical" evidence="8">
    <location>
        <begin position="407"/>
        <end position="428"/>
    </location>
</feature>
<sequence length="580" mass="63503">MTTSQEADIEQPHEALPEKMKQQENGKVKKEKKEKLLVLLDVPPSTPWREITWKQKVEKIFWIEAKTVALLVLLYLFICSLDLLSSSLMLVGGQSTGDIFDNDIVKNPIVGLMMGILATVLVQSSSTSTSIVVSMVAAGMFDVKTAIPIIMGANVGTSITNTLVAVTRINNRAEFGLAFAGATVHDMFNWLTVIVLLIVEVSTGYLFYLTNALVANLEPQEGAEDIKLLKAITEPFTKLILELNKTVFNGWAANDPTFDDATLLRVWCGEEKCKSLFALLDIGDTASGAIMTVVSLLVLCGCLILLVKLLQNVLQGPMALLLQRTINANIPYVPWLTGYLAILVGAGATFVLQSSSVFTSALTPLVGMGVITVNRMYPLCLGSNIGTTTTAVLAALTADASKLQDTMQIAMCHLFFNLTGIIIFYPIPFMRWPLPLCKKLGKTTAKFRWFAFFYLLMAFLLVPLFILGISLADPSGIALLCVLVPVLALIVAIVVITVLQKKVPKVLPKFMKDWKWLPLWMRSLEPADQLFSKMCKCCVKEPTQDELEEIATAEAIYDLDPSSAPSNDDLGVENQAADLK</sequence>
<dbReference type="PANTHER" id="PTHR10010:SF46">
    <property type="entry name" value="SODIUM-DEPENDENT PHOSPHATE TRANSPORT PROTEIN 2B"/>
    <property type="match status" value="1"/>
</dbReference>
<dbReference type="PANTHER" id="PTHR10010">
    <property type="entry name" value="SOLUTE CARRIER FAMILY 34 SODIUM PHOSPHATE , MEMBER 2-RELATED"/>
    <property type="match status" value="1"/>
</dbReference>
<evidence type="ECO:0000313" key="9">
    <source>
        <dbReference type="EMBL" id="CAB3363254.1"/>
    </source>
</evidence>
<keyword evidence="5 8" id="KW-1133">Transmembrane helix</keyword>
<comment type="similarity">
    <text evidence="2">Belongs to the SLC34A transporter family.</text>
</comment>
<accession>A0A8S1C5X7</accession>
<feature type="region of interest" description="Disordered" evidence="7">
    <location>
        <begin position="1"/>
        <end position="29"/>
    </location>
</feature>
<feature type="transmembrane region" description="Helical" evidence="8">
    <location>
        <begin position="187"/>
        <end position="208"/>
    </location>
</feature>
<proteinExistence type="inferred from homology"/>
<dbReference type="Pfam" id="PF02690">
    <property type="entry name" value="Na_Pi_cotrans"/>
    <property type="match status" value="2"/>
</dbReference>
<dbReference type="AlphaFoldDB" id="A0A8S1C5X7"/>
<dbReference type="GO" id="GO:0044341">
    <property type="term" value="P:sodium-dependent phosphate transport"/>
    <property type="evidence" value="ECO:0007669"/>
    <property type="project" value="InterPro"/>
</dbReference>
<dbReference type="OrthoDB" id="8194769at2759"/>
<dbReference type="NCBIfam" id="NF037997">
    <property type="entry name" value="Na_Pi_symport"/>
    <property type="match status" value="1"/>
</dbReference>
<feature type="region of interest" description="Disordered" evidence="7">
    <location>
        <begin position="560"/>
        <end position="580"/>
    </location>
</feature>
<feature type="transmembrane region" description="Helical" evidence="8">
    <location>
        <begin position="289"/>
        <end position="311"/>
    </location>
</feature>
<evidence type="ECO:0000256" key="7">
    <source>
        <dbReference type="SAM" id="MobiDB-lite"/>
    </source>
</evidence>